<proteinExistence type="predicted"/>
<dbReference type="InterPro" id="IPR050194">
    <property type="entry name" value="Glycosyltransferase_grp1"/>
</dbReference>
<dbReference type="InterPro" id="IPR001296">
    <property type="entry name" value="Glyco_trans_1"/>
</dbReference>
<dbReference type="PANTHER" id="PTHR45947:SF3">
    <property type="entry name" value="SULFOQUINOVOSYL TRANSFERASE SQD2"/>
    <property type="match status" value="1"/>
</dbReference>
<gene>
    <name evidence="6" type="ORF">E3O65_07675</name>
</gene>
<protein>
    <recommendedName>
        <fullName evidence="1">D-inositol 3-phosphate glycosyltransferase</fullName>
    </recommendedName>
</protein>
<evidence type="ECO:0000256" key="1">
    <source>
        <dbReference type="ARBA" id="ARBA00021292"/>
    </source>
</evidence>
<feature type="domain" description="Glycosyltransferase subfamily 4-like N-terminal" evidence="5">
    <location>
        <begin position="17"/>
        <end position="180"/>
    </location>
</feature>
<dbReference type="Pfam" id="PF00534">
    <property type="entry name" value="Glycos_transf_1"/>
    <property type="match status" value="1"/>
</dbReference>
<dbReference type="PANTHER" id="PTHR45947">
    <property type="entry name" value="SULFOQUINOVOSYL TRANSFERASE SQD2"/>
    <property type="match status" value="1"/>
</dbReference>
<keyword evidence="2" id="KW-0328">Glycosyltransferase</keyword>
<comment type="caution">
    <text evidence="6">The sequence shown here is derived from an EMBL/GenBank/DDBJ whole genome shotgun (WGS) entry which is preliminary data.</text>
</comment>
<name>A0ABY2J124_9MICO</name>
<reference evidence="6 7" key="1">
    <citation type="submission" date="2019-03" db="EMBL/GenBank/DDBJ databases">
        <title>Genomics of glacier-inhabiting Cryobacterium strains.</title>
        <authorList>
            <person name="Liu Q."/>
            <person name="Xin Y.-H."/>
        </authorList>
    </citation>
    <scope>NUCLEOTIDE SEQUENCE [LARGE SCALE GENOMIC DNA]</scope>
    <source>
        <strain evidence="6 7">TMT4-23</strain>
    </source>
</reference>
<keyword evidence="7" id="KW-1185">Reference proteome</keyword>
<evidence type="ECO:0000313" key="7">
    <source>
        <dbReference type="Proteomes" id="UP000298355"/>
    </source>
</evidence>
<dbReference type="SUPFAM" id="SSF53756">
    <property type="entry name" value="UDP-Glycosyltransferase/glycogen phosphorylase"/>
    <property type="match status" value="1"/>
</dbReference>
<evidence type="ECO:0000259" key="5">
    <source>
        <dbReference type="Pfam" id="PF13579"/>
    </source>
</evidence>
<dbReference type="Proteomes" id="UP000298355">
    <property type="component" value="Unassembled WGS sequence"/>
</dbReference>
<keyword evidence="3" id="KW-0808">Transferase</keyword>
<evidence type="ECO:0000259" key="4">
    <source>
        <dbReference type="Pfam" id="PF00534"/>
    </source>
</evidence>
<sequence>MRVLSIVTLVSPNGEYGGPVRVALNQARALREAGHEVVVAGGARGFGTDLPHELDGVPLRLFPARTIIPGIGFAGLCAPDLQQWLKHAARSVDIVHIHAARDLVTLPAARWLRKARIPYVMQTHGMIDPSRNPLAFPLDLFITRPALRGAKAVFYLTDRERTDLGAVAGQRPNLVQLANGVPQSSNASLPAAGTEVLYLARLARRKRPQLFVEMALALAEEFPHVLFTLVGPDEGEGPAVQRLIDEADAQGKLSWEGPLAPGATNERLARATVYVLPSVDEPYPMSVLEAMSVGVPVVITDSCGLAPAVSEIGCGIVVDDSLDALIGAVAALLRDGALTRSMGQAGALASRDRFGMPAIAEALARAYR</sequence>
<evidence type="ECO:0000256" key="3">
    <source>
        <dbReference type="ARBA" id="ARBA00022679"/>
    </source>
</evidence>
<dbReference type="Gene3D" id="3.40.50.2000">
    <property type="entry name" value="Glycogen Phosphorylase B"/>
    <property type="match status" value="2"/>
</dbReference>
<dbReference type="InterPro" id="IPR028098">
    <property type="entry name" value="Glyco_trans_4-like_N"/>
</dbReference>
<dbReference type="EMBL" id="SOGJ01000020">
    <property type="protein sequence ID" value="TFC98555.1"/>
    <property type="molecule type" value="Genomic_DNA"/>
</dbReference>
<accession>A0ABY2J124</accession>
<evidence type="ECO:0000256" key="2">
    <source>
        <dbReference type="ARBA" id="ARBA00022676"/>
    </source>
</evidence>
<feature type="domain" description="Glycosyl transferase family 1" evidence="4">
    <location>
        <begin position="195"/>
        <end position="346"/>
    </location>
</feature>
<evidence type="ECO:0000313" key="6">
    <source>
        <dbReference type="EMBL" id="TFC98555.1"/>
    </source>
</evidence>
<dbReference type="Pfam" id="PF13579">
    <property type="entry name" value="Glyco_trans_4_4"/>
    <property type="match status" value="1"/>
</dbReference>
<organism evidence="6 7">
    <name type="scientific">Cryobacterium breve</name>
    <dbReference type="NCBI Taxonomy" id="1259258"/>
    <lineage>
        <taxon>Bacteria</taxon>
        <taxon>Bacillati</taxon>
        <taxon>Actinomycetota</taxon>
        <taxon>Actinomycetes</taxon>
        <taxon>Micrococcales</taxon>
        <taxon>Microbacteriaceae</taxon>
        <taxon>Cryobacterium</taxon>
    </lineage>
</organism>